<dbReference type="InterPro" id="IPR057005">
    <property type="entry name" value="Phage_TAC_17"/>
</dbReference>
<evidence type="ECO:0008006" key="3">
    <source>
        <dbReference type="Google" id="ProtNLM"/>
    </source>
</evidence>
<dbReference type="Proteomes" id="UP001524473">
    <property type="component" value="Unassembled WGS sequence"/>
</dbReference>
<dbReference type="Pfam" id="PF23803">
    <property type="entry name" value="Phage_TAC_17"/>
    <property type="match status" value="1"/>
</dbReference>
<evidence type="ECO:0000313" key="2">
    <source>
        <dbReference type="Proteomes" id="UP001524473"/>
    </source>
</evidence>
<accession>A0ABT1S1Y1</accession>
<reference evidence="1 2" key="1">
    <citation type="submission" date="2022-06" db="EMBL/GenBank/DDBJ databases">
        <title>Isolation of gut microbiota from human fecal samples.</title>
        <authorList>
            <person name="Pamer E.G."/>
            <person name="Barat B."/>
            <person name="Waligurski E."/>
            <person name="Medina S."/>
            <person name="Paddock L."/>
            <person name="Mostad J."/>
        </authorList>
    </citation>
    <scope>NUCLEOTIDE SEQUENCE [LARGE SCALE GENOMIC DNA]</scope>
    <source>
        <strain evidence="1 2">DFI.9.73</strain>
    </source>
</reference>
<proteinExistence type="predicted"/>
<protein>
    <recommendedName>
        <fullName evidence="3">Phage tail assembly chaperone</fullName>
    </recommendedName>
</protein>
<comment type="caution">
    <text evidence="1">The sequence shown here is derived from an EMBL/GenBank/DDBJ whole genome shotgun (WGS) entry which is preliminary data.</text>
</comment>
<dbReference type="EMBL" id="JANFZH010000033">
    <property type="protein sequence ID" value="MCQ4840932.1"/>
    <property type="molecule type" value="Genomic_DNA"/>
</dbReference>
<sequence length="134" mass="15049">MIKKTITYTDYNGLERTEDFWFNITEAEALEMEMSTTGGYGDMIRRVVAAQDMPTIIKVFKDFIFKAYGEKSPDGKRFVKSEELSTAFSQTEAYSQLYMELATDADKAAEFINGVIPNKKPAASQHPAIAPVNN</sequence>
<gene>
    <name evidence="1" type="ORF">NE695_13540</name>
</gene>
<keyword evidence="2" id="KW-1185">Reference proteome</keyword>
<organism evidence="1 2">
    <name type="scientific">Neglectibacter timonensis</name>
    <dbReference type="NCBI Taxonomy" id="1776382"/>
    <lineage>
        <taxon>Bacteria</taxon>
        <taxon>Bacillati</taxon>
        <taxon>Bacillota</taxon>
        <taxon>Clostridia</taxon>
        <taxon>Eubacteriales</taxon>
        <taxon>Oscillospiraceae</taxon>
        <taxon>Neglectibacter</taxon>
    </lineage>
</organism>
<evidence type="ECO:0000313" key="1">
    <source>
        <dbReference type="EMBL" id="MCQ4840932.1"/>
    </source>
</evidence>
<dbReference type="RefSeq" id="WP_177565802.1">
    <property type="nucleotide sequence ID" value="NZ_JANFZG010000033.1"/>
</dbReference>
<name>A0ABT1S1Y1_9FIRM</name>